<feature type="transmembrane region" description="Helical" evidence="1">
    <location>
        <begin position="20"/>
        <end position="43"/>
    </location>
</feature>
<dbReference type="Proteomes" id="UP000617634">
    <property type="component" value="Unassembled WGS sequence"/>
</dbReference>
<comment type="caution">
    <text evidence="3">The sequence shown here is derived from an EMBL/GenBank/DDBJ whole genome shotgun (WGS) entry which is preliminary data.</text>
</comment>
<protein>
    <submittedName>
        <fullName evidence="3">Pilus assembly protein</fullName>
    </submittedName>
</protein>
<dbReference type="InterPro" id="IPR012495">
    <property type="entry name" value="TadE-like_dom"/>
</dbReference>
<sequence>MSLARFLSRLRRDQRGASVIEFAFALPVAAALMIGILQFAIVLQATGAIRHAVGEGVRYANIHDDASETEVVAKVREQLAGLDQEGIVSITLERGNDDGAQFDRVNIQYQVEPVVPFMDIDPIVLSDSALSYVQS</sequence>
<keyword evidence="1" id="KW-1133">Transmembrane helix</keyword>
<organism evidence="3 4">
    <name type="scientific">Novosphingobium aureum</name>
    <dbReference type="NCBI Taxonomy" id="2792964"/>
    <lineage>
        <taxon>Bacteria</taxon>
        <taxon>Pseudomonadati</taxon>
        <taxon>Pseudomonadota</taxon>
        <taxon>Alphaproteobacteria</taxon>
        <taxon>Sphingomonadales</taxon>
        <taxon>Sphingomonadaceae</taxon>
        <taxon>Novosphingobium</taxon>
    </lineage>
</organism>
<gene>
    <name evidence="3" type="ORF">I5E68_13765</name>
</gene>
<evidence type="ECO:0000259" key="2">
    <source>
        <dbReference type="Pfam" id="PF07811"/>
    </source>
</evidence>
<keyword evidence="4" id="KW-1185">Reference proteome</keyword>
<dbReference type="EMBL" id="JADZGI010000002">
    <property type="protein sequence ID" value="MBH0114010.1"/>
    <property type="molecule type" value="Genomic_DNA"/>
</dbReference>
<dbReference type="Pfam" id="PF07811">
    <property type="entry name" value="TadE"/>
    <property type="match status" value="1"/>
</dbReference>
<keyword evidence="1" id="KW-0812">Transmembrane</keyword>
<proteinExistence type="predicted"/>
<feature type="domain" description="TadE-like" evidence="2">
    <location>
        <begin position="16"/>
        <end position="58"/>
    </location>
</feature>
<keyword evidence="1" id="KW-0472">Membrane</keyword>
<name>A0A931MM40_9SPHN</name>
<evidence type="ECO:0000313" key="4">
    <source>
        <dbReference type="Proteomes" id="UP000617634"/>
    </source>
</evidence>
<dbReference type="AlphaFoldDB" id="A0A931MM40"/>
<evidence type="ECO:0000256" key="1">
    <source>
        <dbReference type="SAM" id="Phobius"/>
    </source>
</evidence>
<evidence type="ECO:0000313" key="3">
    <source>
        <dbReference type="EMBL" id="MBH0114010.1"/>
    </source>
</evidence>
<dbReference type="RefSeq" id="WP_197165024.1">
    <property type="nucleotide sequence ID" value="NZ_JADZGI010000002.1"/>
</dbReference>
<reference evidence="3" key="1">
    <citation type="submission" date="2020-11" db="EMBL/GenBank/DDBJ databases">
        <title>Novosphingobium aureum sp. nov., a marine bacterium isolated from sediment of a salt flat.</title>
        <authorList>
            <person name="Yoo Y."/>
            <person name="Kim J.-J."/>
        </authorList>
    </citation>
    <scope>NUCLEOTIDE SEQUENCE</scope>
    <source>
        <strain evidence="3">YJ-S2-02</strain>
    </source>
</reference>
<accession>A0A931MM40</accession>